<dbReference type="Gene3D" id="3.40.630.30">
    <property type="match status" value="1"/>
</dbReference>
<dbReference type="GO" id="GO:0016747">
    <property type="term" value="F:acyltransferase activity, transferring groups other than amino-acyl groups"/>
    <property type="evidence" value="ECO:0007669"/>
    <property type="project" value="InterPro"/>
</dbReference>
<keyword evidence="3" id="KW-1185">Reference proteome</keyword>
<dbReference type="CDD" id="cd04301">
    <property type="entry name" value="NAT_SF"/>
    <property type="match status" value="1"/>
</dbReference>
<dbReference type="Pfam" id="PF08445">
    <property type="entry name" value="FR47"/>
    <property type="match status" value="1"/>
</dbReference>
<dbReference type="OrthoDB" id="9796919at2"/>
<dbReference type="EMBL" id="PXWF02000255">
    <property type="protein sequence ID" value="PWF45410.1"/>
    <property type="molecule type" value="Genomic_DNA"/>
</dbReference>
<proteinExistence type="predicted"/>
<dbReference type="SUPFAM" id="SSF55729">
    <property type="entry name" value="Acyl-CoA N-acyltransferases (Nat)"/>
    <property type="match status" value="1"/>
</dbReference>
<reference evidence="2 3" key="1">
    <citation type="submission" date="2018-04" db="EMBL/GenBank/DDBJ databases">
        <title>Massilia violaceinigra sp. nov., a novel purple-pigmented bacterium isolated from Tianshan glacier, Xinjiang, China.</title>
        <authorList>
            <person name="Wang H."/>
        </authorList>
    </citation>
    <scope>NUCLEOTIDE SEQUENCE [LARGE SCALE GENOMIC DNA]</scope>
    <source>
        <strain evidence="2 3">B448-2</strain>
    </source>
</reference>
<dbReference type="InterPro" id="IPR013653">
    <property type="entry name" value="GCN5-like_dom"/>
</dbReference>
<dbReference type="PROSITE" id="PS51186">
    <property type="entry name" value="GNAT"/>
    <property type="match status" value="1"/>
</dbReference>
<accession>A0A2U2HHL2</accession>
<comment type="caution">
    <text evidence="2">The sequence shown here is derived from an EMBL/GenBank/DDBJ whole genome shotgun (WGS) entry which is preliminary data.</text>
</comment>
<evidence type="ECO:0000313" key="3">
    <source>
        <dbReference type="Proteomes" id="UP000241421"/>
    </source>
</evidence>
<name>A0A2U2HHL2_9BURK</name>
<gene>
    <name evidence="2" type="ORF">C7C56_017865</name>
</gene>
<keyword evidence="2" id="KW-0808">Transferase</keyword>
<feature type="domain" description="N-acetyltransferase" evidence="1">
    <location>
        <begin position="180"/>
        <end position="306"/>
    </location>
</feature>
<dbReference type="AlphaFoldDB" id="A0A2U2HHL2"/>
<sequence length="306" mass="32672">MATFPVCSAACPPAGLGGCSAGRRPGRRHAGPADPAAQCEGLRVCRHTSPQENKAPLPQTSKQSCRPRWRWCQRAAGVRRVGMNQVAGLDNPIWTALTSVQAPLAETFGALKRFTPAVAPFCAVRHAGDSVAGADGVRAGETVYFVGAFPALPDNWTVVQEAAILQMVYGGEAYAPVGGGAMRVLDEGDFPDVLALTGLVYPEYFRPRTASLGNYIGIHDGGKLVAMAGQRFKPQGYREISAVCTHPGYAGRGYGRQLIGRQVRDIAAEGAIPFLHVGEANPKARALYEKLGFVMRIRIPFLKLVT</sequence>
<dbReference type="Proteomes" id="UP000241421">
    <property type="component" value="Unassembled WGS sequence"/>
</dbReference>
<organism evidence="2 3">
    <name type="scientific">Massilia glaciei</name>
    <dbReference type="NCBI Taxonomy" id="1524097"/>
    <lineage>
        <taxon>Bacteria</taxon>
        <taxon>Pseudomonadati</taxon>
        <taxon>Pseudomonadota</taxon>
        <taxon>Betaproteobacteria</taxon>
        <taxon>Burkholderiales</taxon>
        <taxon>Oxalobacteraceae</taxon>
        <taxon>Telluria group</taxon>
        <taxon>Massilia</taxon>
    </lineage>
</organism>
<dbReference type="InterPro" id="IPR000182">
    <property type="entry name" value="GNAT_dom"/>
</dbReference>
<protein>
    <submittedName>
        <fullName evidence="2">GNAT family N-acetyltransferase</fullName>
    </submittedName>
</protein>
<dbReference type="InterPro" id="IPR016181">
    <property type="entry name" value="Acyl_CoA_acyltransferase"/>
</dbReference>
<evidence type="ECO:0000259" key="1">
    <source>
        <dbReference type="PROSITE" id="PS51186"/>
    </source>
</evidence>
<evidence type="ECO:0000313" key="2">
    <source>
        <dbReference type="EMBL" id="PWF45410.1"/>
    </source>
</evidence>